<dbReference type="SMART" id="SM00225">
    <property type="entry name" value="BTB"/>
    <property type="match status" value="1"/>
</dbReference>
<dbReference type="Pfam" id="PF07534">
    <property type="entry name" value="TLD"/>
    <property type="match status" value="1"/>
</dbReference>
<evidence type="ECO:0000313" key="3">
    <source>
        <dbReference type="EMBL" id="RIA84119.1"/>
    </source>
</evidence>
<feature type="domain" description="BTB" evidence="1">
    <location>
        <begin position="14"/>
        <end position="87"/>
    </location>
</feature>
<gene>
    <name evidence="3" type="ORF">C1645_742571</name>
</gene>
<sequence length="476" mass="56441">MSDYERLLETGEEYDVIIYAGENDDVKELHAHSNILRTRSQYFRTGLSKEWTTKKDDKIIFKKPNISPHHFKIILRFLYSGNIDLTQLEGLDVLKLSIAVDELNIQSLISYTQEYFIDHQDEFLRKDPVEILEITYNNELFTDLWNSCLDKICIDPYILIDFDNFIDLKSNILKILLKRDDFYLDEIVIWESLIKWCLAKHPSISKNVIDWNKKEIDMMKNTIQIFISLIRFYQISSDDFFYKVLPYKKLLPKQLIYEISKFHLVSKKNSNVLNNNLLFPRQSYFIKYDTDLIVSQHFDIFASWINKKEISYYNIRNIPYKFKLIYRASRDGQNHTAFYQKNYNIKMTITVAKVKDSEQIIGGYNPLTWDYTNSYKSTRDSFIFSFKNRKYLQTAKVGYVNYDSYERAIRPHSRKVPSFGAGADLYCTENGTTWESRPQSYPKIDDIPRKFEVEEVECYQVITKDGSSVLSSLIML</sequence>
<dbReference type="Proteomes" id="UP000265703">
    <property type="component" value="Unassembled WGS sequence"/>
</dbReference>
<keyword evidence="4" id="KW-1185">Reference proteome</keyword>
<evidence type="ECO:0008006" key="5">
    <source>
        <dbReference type="Google" id="ProtNLM"/>
    </source>
</evidence>
<dbReference type="Gene3D" id="3.30.710.10">
    <property type="entry name" value="Potassium Channel Kv1.1, Chain A"/>
    <property type="match status" value="1"/>
</dbReference>
<evidence type="ECO:0000313" key="4">
    <source>
        <dbReference type="Proteomes" id="UP000265703"/>
    </source>
</evidence>
<organism evidence="3 4">
    <name type="scientific">Glomus cerebriforme</name>
    <dbReference type="NCBI Taxonomy" id="658196"/>
    <lineage>
        <taxon>Eukaryota</taxon>
        <taxon>Fungi</taxon>
        <taxon>Fungi incertae sedis</taxon>
        <taxon>Mucoromycota</taxon>
        <taxon>Glomeromycotina</taxon>
        <taxon>Glomeromycetes</taxon>
        <taxon>Glomerales</taxon>
        <taxon>Glomeraceae</taxon>
        <taxon>Glomus</taxon>
    </lineage>
</organism>
<accession>A0A397SGU2</accession>
<reference evidence="3 4" key="1">
    <citation type="submission" date="2018-06" db="EMBL/GenBank/DDBJ databases">
        <title>Comparative genomics reveals the genomic features of Rhizophagus irregularis, R. cerebriforme, R. diaphanum and Gigaspora rosea, and their symbiotic lifestyle signature.</title>
        <authorList>
            <person name="Morin E."/>
            <person name="San Clemente H."/>
            <person name="Chen E.C.H."/>
            <person name="De La Providencia I."/>
            <person name="Hainaut M."/>
            <person name="Kuo A."/>
            <person name="Kohler A."/>
            <person name="Murat C."/>
            <person name="Tang N."/>
            <person name="Roy S."/>
            <person name="Loubradou J."/>
            <person name="Henrissat B."/>
            <person name="Grigoriev I.V."/>
            <person name="Corradi N."/>
            <person name="Roux C."/>
            <person name="Martin F.M."/>
        </authorList>
    </citation>
    <scope>NUCLEOTIDE SEQUENCE [LARGE SCALE GENOMIC DNA]</scope>
    <source>
        <strain evidence="3 4">DAOM 227022</strain>
    </source>
</reference>
<dbReference type="InterPro" id="IPR006571">
    <property type="entry name" value="TLDc_dom"/>
</dbReference>
<proteinExistence type="predicted"/>
<dbReference type="PANTHER" id="PTHR24410">
    <property type="entry name" value="HL07962P-RELATED"/>
    <property type="match status" value="1"/>
</dbReference>
<dbReference type="InterPro" id="IPR051481">
    <property type="entry name" value="BTB-POZ/Galectin-3-binding"/>
</dbReference>
<dbReference type="SUPFAM" id="SSF54695">
    <property type="entry name" value="POZ domain"/>
    <property type="match status" value="1"/>
</dbReference>
<dbReference type="EMBL" id="QKYT01000516">
    <property type="protein sequence ID" value="RIA84119.1"/>
    <property type="molecule type" value="Genomic_DNA"/>
</dbReference>
<dbReference type="PROSITE" id="PS51886">
    <property type="entry name" value="TLDC"/>
    <property type="match status" value="1"/>
</dbReference>
<dbReference type="Pfam" id="PF00651">
    <property type="entry name" value="BTB"/>
    <property type="match status" value="1"/>
</dbReference>
<feature type="domain" description="TLDc" evidence="2">
    <location>
        <begin position="291"/>
        <end position="462"/>
    </location>
</feature>
<name>A0A397SGU2_9GLOM</name>
<dbReference type="AlphaFoldDB" id="A0A397SGU2"/>
<evidence type="ECO:0000259" key="2">
    <source>
        <dbReference type="PROSITE" id="PS51886"/>
    </source>
</evidence>
<evidence type="ECO:0000259" key="1">
    <source>
        <dbReference type="PROSITE" id="PS50097"/>
    </source>
</evidence>
<dbReference type="CDD" id="cd18186">
    <property type="entry name" value="BTB_POZ_ZBTB_KLHL-like"/>
    <property type="match status" value="1"/>
</dbReference>
<dbReference type="InterPro" id="IPR000210">
    <property type="entry name" value="BTB/POZ_dom"/>
</dbReference>
<comment type="caution">
    <text evidence="3">The sequence shown here is derived from an EMBL/GenBank/DDBJ whole genome shotgun (WGS) entry which is preliminary data.</text>
</comment>
<dbReference type="InterPro" id="IPR011333">
    <property type="entry name" value="SKP1/BTB/POZ_sf"/>
</dbReference>
<dbReference type="OrthoDB" id="2318115at2759"/>
<protein>
    <recommendedName>
        <fullName evidence="5">BTB/POZ domain-containing protein</fullName>
    </recommendedName>
</protein>
<dbReference type="PANTHER" id="PTHR24410:SF23">
    <property type="entry name" value="BTB DOMAIN-CONTAINING PROTEIN-RELATED"/>
    <property type="match status" value="1"/>
</dbReference>
<dbReference type="PROSITE" id="PS50097">
    <property type="entry name" value="BTB"/>
    <property type="match status" value="1"/>
</dbReference>
<dbReference type="SMART" id="SM00584">
    <property type="entry name" value="TLDc"/>
    <property type="match status" value="1"/>
</dbReference>